<evidence type="ECO:0000256" key="1">
    <source>
        <dbReference type="SAM" id="MobiDB-lite"/>
    </source>
</evidence>
<protein>
    <submittedName>
        <fullName evidence="3">Uncharacterized protein</fullName>
    </submittedName>
</protein>
<feature type="transmembrane region" description="Helical" evidence="2">
    <location>
        <begin position="141"/>
        <end position="169"/>
    </location>
</feature>
<evidence type="ECO:0000256" key="2">
    <source>
        <dbReference type="SAM" id="Phobius"/>
    </source>
</evidence>
<dbReference type="Proteomes" id="UP000238479">
    <property type="component" value="Chromosome 4"/>
</dbReference>
<dbReference type="AlphaFoldDB" id="A0A2P6QRR9"/>
<evidence type="ECO:0000313" key="4">
    <source>
        <dbReference type="Proteomes" id="UP000238479"/>
    </source>
</evidence>
<dbReference type="PANTHER" id="PTHR35719:SF2">
    <property type="entry name" value="ABC TRANSMEMBRANE TYPE-1 DOMAIN-CONTAINING PROTEIN"/>
    <property type="match status" value="1"/>
</dbReference>
<keyword evidence="2" id="KW-0472">Membrane</keyword>
<evidence type="ECO:0000313" key="3">
    <source>
        <dbReference type="EMBL" id="PRQ36847.1"/>
    </source>
</evidence>
<sequence>MESGVLVLTHPHPWRPRYSLHSLFQNPRPPSSHLLRSYTTKYRRWDSNAETIRSKTFGFSFRDRRNGDEDEEEDDDDYEEEDDYGYNTSKGKKKKNKRRWWSDGPSEMEEKPVGVLEEAIDSVWIFKVIIFTSPLLVSTNLGFGIVAISWLFAQLGMCLKILVGFCYFFKCDLHIATVK</sequence>
<dbReference type="STRING" id="74649.A0A2P6QRR9"/>
<keyword evidence="2" id="KW-1133">Transmembrane helix</keyword>
<feature type="region of interest" description="Disordered" evidence="1">
    <location>
        <begin position="63"/>
        <end position="108"/>
    </location>
</feature>
<name>A0A2P6QRR9_ROSCH</name>
<keyword evidence="4" id="KW-1185">Reference proteome</keyword>
<dbReference type="PANTHER" id="PTHR35719">
    <property type="entry name" value="OS01G0680600 PROTEIN"/>
    <property type="match status" value="1"/>
</dbReference>
<reference evidence="3 4" key="1">
    <citation type="journal article" date="2018" name="Nat. Genet.">
        <title>The Rosa genome provides new insights in the design of modern roses.</title>
        <authorList>
            <person name="Bendahmane M."/>
        </authorList>
    </citation>
    <scope>NUCLEOTIDE SEQUENCE [LARGE SCALE GENOMIC DNA]</scope>
    <source>
        <strain evidence="4">cv. Old Blush</strain>
    </source>
</reference>
<dbReference type="EMBL" id="PDCK01000042">
    <property type="protein sequence ID" value="PRQ36847.1"/>
    <property type="molecule type" value="Genomic_DNA"/>
</dbReference>
<organism evidence="3 4">
    <name type="scientific">Rosa chinensis</name>
    <name type="common">China rose</name>
    <dbReference type="NCBI Taxonomy" id="74649"/>
    <lineage>
        <taxon>Eukaryota</taxon>
        <taxon>Viridiplantae</taxon>
        <taxon>Streptophyta</taxon>
        <taxon>Embryophyta</taxon>
        <taxon>Tracheophyta</taxon>
        <taxon>Spermatophyta</taxon>
        <taxon>Magnoliopsida</taxon>
        <taxon>eudicotyledons</taxon>
        <taxon>Gunneridae</taxon>
        <taxon>Pentapetalae</taxon>
        <taxon>rosids</taxon>
        <taxon>fabids</taxon>
        <taxon>Rosales</taxon>
        <taxon>Rosaceae</taxon>
        <taxon>Rosoideae</taxon>
        <taxon>Rosoideae incertae sedis</taxon>
        <taxon>Rosa</taxon>
    </lineage>
</organism>
<gene>
    <name evidence="3" type="ORF">RchiOBHm_Chr4g0396101</name>
</gene>
<feature type="compositionally biased region" description="Acidic residues" evidence="1">
    <location>
        <begin position="68"/>
        <end position="84"/>
    </location>
</feature>
<keyword evidence="2" id="KW-0812">Transmembrane</keyword>
<comment type="caution">
    <text evidence="3">The sequence shown here is derived from an EMBL/GenBank/DDBJ whole genome shotgun (WGS) entry which is preliminary data.</text>
</comment>
<proteinExistence type="predicted"/>
<dbReference type="Gramene" id="PRQ36847">
    <property type="protein sequence ID" value="PRQ36847"/>
    <property type="gene ID" value="RchiOBHm_Chr4g0396101"/>
</dbReference>
<feature type="compositionally biased region" description="Basic residues" evidence="1">
    <location>
        <begin position="90"/>
        <end position="99"/>
    </location>
</feature>
<accession>A0A2P6QRR9</accession>